<organism evidence="1 2">
    <name type="scientific">Candidatus Methylomirabilis limnetica</name>
    <dbReference type="NCBI Taxonomy" id="2033718"/>
    <lineage>
        <taxon>Bacteria</taxon>
        <taxon>Candidatus Methylomirabilota</taxon>
        <taxon>Candidatus Methylomirabilia</taxon>
        <taxon>Candidatus Methylomirabilales</taxon>
        <taxon>Candidatus Methylomirabilaceae</taxon>
        <taxon>Candidatus Methylomirabilis</taxon>
    </lineage>
</organism>
<dbReference type="SUPFAM" id="SSF81585">
    <property type="entry name" value="PsbU/PolX domain-like"/>
    <property type="match status" value="1"/>
</dbReference>
<dbReference type="Gene3D" id="1.10.150.320">
    <property type="entry name" value="Photosystem II 12 kDa extrinsic protein"/>
    <property type="match status" value="1"/>
</dbReference>
<reference evidence="1 2" key="1">
    <citation type="submission" date="2017-09" db="EMBL/GenBank/DDBJ databases">
        <title>Bloom of a denitrifying methanotroph, Candidatus Methylomirabilis limnetica, in a deep stratified lake.</title>
        <authorList>
            <person name="Graf J.S."/>
            <person name="Marchant H.K."/>
            <person name="Tienken D."/>
            <person name="Hach P.F."/>
            <person name="Brand A."/>
            <person name="Schubert C.J."/>
            <person name="Kuypers M.M."/>
            <person name="Milucka J."/>
        </authorList>
    </citation>
    <scope>NUCLEOTIDE SEQUENCE [LARGE SCALE GENOMIC DNA]</scope>
    <source>
        <strain evidence="1 2">Zug</strain>
    </source>
</reference>
<proteinExistence type="predicted"/>
<keyword evidence="2" id="KW-1185">Reference proteome</keyword>
<protein>
    <recommendedName>
        <fullName evidence="3">Helix-hairpin-helix domain-containing protein</fullName>
    </recommendedName>
</protein>
<name>A0A2T4TZG6_9BACT</name>
<comment type="caution">
    <text evidence="1">The sequence shown here is derived from an EMBL/GenBank/DDBJ whole genome shotgun (WGS) entry which is preliminary data.</text>
</comment>
<accession>A0A2T4TZG6</accession>
<reference evidence="2" key="2">
    <citation type="journal article" date="2018" name="Environ. Microbiol.">
        <title>Bloom of a denitrifying methanotroph, 'Candidatus Methylomirabilis limnetica', in a deep stratified lake.</title>
        <authorList>
            <person name="Graf J.S."/>
            <person name="Mayr M.J."/>
            <person name="Marchant H.K."/>
            <person name="Tienken D."/>
            <person name="Hach P.F."/>
            <person name="Brand A."/>
            <person name="Schubert C.J."/>
            <person name="Kuypers M.M."/>
            <person name="Milucka J."/>
        </authorList>
    </citation>
    <scope>NUCLEOTIDE SEQUENCE [LARGE SCALE GENOMIC DNA]</scope>
    <source>
        <strain evidence="2">Zug</strain>
    </source>
</reference>
<evidence type="ECO:0000313" key="1">
    <source>
        <dbReference type="EMBL" id="PTL36503.1"/>
    </source>
</evidence>
<gene>
    <name evidence="1" type="ORF">CLG94_03875</name>
</gene>
<dbReference type="RefSeq" id="WP_107561572.1">
    <property type="nucleotide sequence ID" value="NZ_NVQC01000015.1"/>
</dbReference>
<evidence type="ECO:0008006" key="3">
    <source>
        <dbReference type="Google" id="ProtNLM"/>
    </source>
</evidence>
<dbReference type="AlphaFoldDB" id="A0A2T4TZG6"/>
<evidence type="ECO:0000313" key="2">
    <source>
        <dbReference type="Proteomes" id="UP000241436"/>
    </source>
</evidence>
<dbReference type="Pfam" id="PF12836">
    <property type="entry name" value="HHH_3"/>
    <property type="match status" value="1"/>
</dbReference>
<dbReference type="OrthoDB" id="9787778at2"/>
<sequence length="106" mass="11718">MKRIACVVICIIVAIGLAAFGVGSEPTRHTTPKEITATSKSTLRKTDLNAATVRELSKLPGIGKEAAERIVRHRPYRKLDQVIGKKVLGRKQFARIKDRIWVSSVP</sequence>
<dbReference type="EMBL" id="NVQC01000015">
    <property type="protein sequence ID" value="PTL36503.1"/>
    <property type="molecule type" value="Genomic_DNA"/>
</dbReference>
<dbReference type="Proteomes" id="UP000241436">
    <property type="component" value="Unassembled WGS sequence"/>
</dbReference>